<organism evidence="9 10">
    <name type="scientific">Diaporthe eres</name>
    <name type="common">Phomopsis oblonga</name>
    <dbReference type="NCBI Taxonomy" id="83184"/>
    <lineage>
        <taxon>Eukaryota</taxon>
        <taxon>Fungi</taxon>
        <taxon>Dikarya</taxon>
        <taxon>Ascomycota</taxon>
        <taxon>Pezizomycotina</taxon>
        <taxon>Sordariomycetes</taxon>
        <taxon>Sordariomycetidae</taxon>
        <taxon>Diaporthales</taxon>
        <taxon>Diaporthaceae</taxon>
        <taxon>Diaporthe</taxon>
        <taxon>Diaporthe eres species complex</taxon>
    </lineage>
</organism>
<sequence length="303" mass="33437">MDLHTLSLEQRKTMTEEEAEPYVYVTQWFCAGVATYIVFIWSLKFNMLFFYQRVVDGLAVDKFIKPSLVLIANCEPQAEIYMLPALIMNIFTDLCIMAIPAPAILTVRTTIQRKISLVVIFSAGIFVMIAAILRVSMVLVGGDGGTAAIWSCREDFVAICVGQAPICEFPFKISLAHFPAFPLTPGLPVRPIFTRRFWTGEMSYGRSGQSKSTIPNQSGNDAFEMGTARKGMIHGSRNDMSKKGNDVTIFSTHGRDSDGDSTDRIINGGIVVNTWVGVESETTVSREPTATSHNPSYRDASHA</sequence>
<feature type="domain" description="Rhodopsin" evidence="8">
    <location>
        <begin position="33"/>
        <end position="170"/>
    </location>
</feature>
<dbReference type="PANTHER" id="PTHR33048">
    <property type="entry name" value="PTH11-LIKE INTEGRAL MEMBRANE PROTEIN (AFU_ORTHOLOGUE AFUA_5G11245)"/>
    <property type="match status" value="1"/>
</dbReference>
<dbReference type="EMBL" id="JAKNSF020000012">
    <property type="protein sequence ID" value="KAK7735761.1"/>
    <property type="molecule type" value="Genomic_DNA"/>
</dbReference>
<comment type="caution">
    <text evidence="9">The sequence shown here is derived from an EMBL/GenBank/DDBJ whole genome shotgun (WGS) entry which is preliminary data.</text>
</comment>
<accession>A0ABR1PFS7</accession>
<evidence type="ECO:0000256" key="1">
    <source>
        <dbReference type="ARBA" id="ARBA00004141"/>
    </source>
</evidence>
<keyword evidence="10" id="KW-1185">Reference proteome</keyword>
<keyword evidence="2 7" id="KW-0812">Transmembrane</keyword>
<evidence type="ECO:0000313" key="10">
    <source>
        <dbReference type="Proteomes" id="UP001430848"/>
    </source>
</evidence>
<dbReference type="PANTHER" id="PTHR33048:SF2">
    <property type="entry name" value="SRPK"/>
    <property type="match status" value="1"/>
</dbReference>
<dbReference type="Pfam" id="PF20684">
    <property type="entry name" value="Fung_rhodopsin"/>
    <property type="match status" value="1"/>
</dbReference>
<evidence type="ECO:0000256" key="4">
    <source>
        <dbReference type="ARBA" id="ARBA00023136"/>
    </source>
</evidence>
<protein>
    <recommendedName>
        <fullName evidence="8">Rhodopsin domain-containing protein</fullName>
    </recommendedName>
</protein>
<evidence type="ECO:0000256" key="2">
    <source>
        <dbReference type="ARBA" id="ARBA00022692"/>
    </source>
</evidence>
<feature type="transmembrane region" description="Helical" evidence="7">
    <location>
        <begin position="80"/>
        <end position="105"/>
    </location>
</feature>
<dbReference type="InterPro" id="IPR052337">
    <property type="entry name" value="SAT4-like"/>
</dbReference>
<keyword evidence="4 7" id="KW-0472">Membrane</keyword>
<evidence type="ECO:0000256" key="3">
    <source>
        <dbReference type="ARBA" id="ARBA00022989"/>
    </source>
</evidence>
<feature type="region of interest" description="Disordered" evidence="6">
    <location>
        <begin position="281"/>
        <end position="303"/>
    </location>
</feature>
<evidence type="ECO:0000256" key="6">
    <source>
        <dbReference type="SAM" id="MobiDB-lite"/>
    </source>
</evidence>
<dbReference type="InterPro" id="IPR049326">
    <property type="entry name" value="Rhodopsin_dom_fungi"/>
</dbReference>
<evidence type="ECO:0000256" key="7">
    <source>
        <dbReference type="SAM" id="Phobius"/>
    </source>
</evidence>
<evidence type="ECO:0000259" key="8">
    <source>
        <dbReference type="Pfam" id="PF20684"/>
    </source>
</evidence>
<dbReference type="Proteomes" id="UP001430848">
    <property type="component" value="Unassembled WGS sequence"/>
</dbReference>
<keyword evidence="3 7" id="KW-1133">Transmembrane helix</keyword>
<comment type="subcellular location">
    <subcellularLocation>
        <location evidence="1">Membrane</location>
        <topology evidence="1">Multi-pass membrane protein</topology>
    </subcellularLocation>
</comment>
<evidence type="ECO:0000256" key="5">
    <source>
        <dbReference type="ARBA" id="ARBA00038359"/>
    </source>
</evidence>
<evidence type="ECO:0000313" key="9">
    <source>
        <dbReference type="EMBL" id="KAK7735761.1"/>
    </source>
</evidence>
<feature type="compositionally biased region" description="Polar residues" evidence="6">
    <location>
        <begin position="281"/>
        <end position="295"/>
    </location>
</feature>
<proteinExistence type="inferred from homology"/>
<name>A0ABR1PFS7_DIAER</name>
<gene>
    <name evidence="9" type="ORF">SLS63_003719</name>
</gene>
<feature type="transmembrane region" description="Helical" evidence="7">
    <location>
        <begin position="117"/>
        <end position="142"/>
    </location>
</feature>
<comment type="similarity">
    <text evidence="5">Belongs to the SAT4 family.</text>
</comment>
<reference evidence="9 10" key="1">
    <citation type="submission" date="2024-02" db="EMBL/GenBank/DDBJ databases">
        <title>De novo assembly and annotation of 12 fungi associated with fruit tree decline syndrome in Ontario, Canada.</title>
        <authorList>
            <person name="Sulman M."/>
            <person name="Ellouze W."/>
            <person name="Ilyukhin E."/>
        </authorList>
    </citation>
    <scope>NUCLEOTIDE SEQUENCE [LARGE SCALE GENOMIC DNA]</scope>
    <source>
        <strain evidence="9 10">M169</strain>
    </source>
</reference>
<feature type="transmembrane region" description="Helical" evidence="7">
    <location>
        <begin position="21"/>
        <end position="43"/>
    </location>
</feature>